<protein>
    <recommendedName>
        <fullName evidence="1">PPIase cyclophilin-type domain-containing protein</fullName>
    </recommendedName>
</protein>
<dbReference type="InterPro" id="IPR002130">
    <property type="entry name" value="Cyclophilin-type_PPIase_dom"/>
</dbReference>
<feature type="domain" description="PPIase cyclophilin-type" evidence="1">
    <location>
        <begin position="43"/>
        <end position="231"/>
    </location>
</feature>
<organism evidence="2">
    <name type="scientific">viral metagenome</name>
    <dbReference type="NCBI Taxonomy" id="1070528"/>
    <lineage>
        <taxon>unclassified sequences</taxon>
        <taxon>metagenomes</taxon>
        <taxon>organismal metagenomes</taxon>
    </lineage>
</organism>
<dbReference type="SUPFAM" id="SSF50891">
    <property type="entry name" value="Cyclophilin-like"/>
    <property type="match status" value="1"/>
</dbReference>
<dbReference type="GO" id="GO:0006457">
    <property type="term" value="P:protein folding"/>
    <property type="evidence" value="ECO:0007669"/>
    <property type="project" value="TreeGrafter"/>
</dbReference>
<dbReference type="AlphaFoldDB" id="A0A6C0CA62"/>
<evidence type="ECO:0000259" key="1">
    <source>
        <dbReference type="PROSITE" id="PS50072"/>
    </source>
</evidence>
<dbReference type="GO" id="GO:0003755">
    <property type="term" value="F:peptidyl-prolyl cis-trans isomerase activity"/>
    <property type="evidence" value="ECO:0007669"/>
    <property type="project" value="InterPro"/>
</dbReference>
<dbReference type="InterPro" id="IPR029000">
    <property type="entry name" value="Cyclophilin-like_dom_sf"/>
</dbReference>
<dbReference type="Gene3D" id="2.40.100.10">
    <property type="entry name" value="Cyclophilin-like"/>
    <property type="match status" value="1"/>
</dbReference>
<proteinExistence type="predicted"/>
<dbReference type="Pfam" id="PF00160">
    <property type="entry name" value="Pro_isomerase"/>
    <property type="match status" value="1"/>
</dbReference>
<dbReference type="PANTHER" id="PTHR11071:SF561">
    <property type="entry name" value="PEPTIDYL-PROLYL CIS-TRANS ISOMERASE D-RELATED"/>
    <property type="match status" value="1"/>
</dbReference>
<dbReference type="PANTHER" id="PTHR11071">
    <property type="entry name" value="PEPTIDYL-PROLYL CIS-TRANS ISOMERASE"/>
    <property type="match status" value="1"/>
</dbReference>
<dbReference type="GO" id="GO:0005737">
    <property type="term" value="C:cytoplasm"/>
    <property type="evidence" value="ECO:0007669"/>
    <property type="project" value="TreeGrafter"/>
</dbReference>
<dbReference type="GO" id="GO:0016018">
    <property type="term" value="F:cyclosporin A binding"/>
    <property type="evidence" value="ECO:0007669"/>
    <property type="project" value="TreeGrafter"/>
</dbReference>
<sequence>MALFDRLTNRNSNVFAIKMISYYSIMNYSLLDLPDAGNNLVVYMDITLNEEIIGRIFIKLFREVFPAGVENFYRIASNRTYRIDQKGFGNYKFNRERLRTYQGCKFYNLKFNNYIVSGDIYNNDGTSAGTIFNDEPIPADFGEYYYPHDSKGLLSLVPYLDERTGLLFYDSSFMITLDNVRPTNTLVELDSDQIVIGQIYQGLEVIDRINELIRPFAGRKYPDFRIGKTDVYRKGTTLRRLRPITRIERQRMIKNGCCSVKCECRLPGCLRCNTPCKCCLPSCAKCNIPCDCHLPDCNRCNIPCNCRLPDCERCNILCNEEY</sequence>
<dbReference type="PROSITE" id="PS50072">
    <property type="entry name" value="CSA_PPIASE_2"/>
    <property type="match status" value="1"/>
</dbReference>
<evidence type="ECO:0000313" key="2">
    <source>
        <dbReference type="EMBL" id="QHT01247.1"/>
    </source>
</evidence>
<name>A0A6C0CA62_9ZZZZ</name>
<accession>A0A6C0CA62</accession>
<reference evidence="2" key="1">
    <citation type="journal article" date="2020" name="Nature">
        <title>Giant virus diversity and host interactions through global metagenomics.</title>
        <authorList>
            <person name="Schulz F."/>
            <person name="Roux S."/>
            <person name="Paez-Espino D."/>
            <person name="Jungbluth S."/>
            <person name="Walsh D.A."/>
            <person name="Denef V.J."/>
            <person name="McMahon K.D."/>
            <person name="Konstantinidis K.T."/>
            <person name="Eloe-Fadrosh E.A."/>
            <person name="Kyrpides N.C."/>
            <person name="Woyke T."/>
        </authorList>
    </citation>
    <scope>NUCLEOTIDE SEQUENCE</scope>
    <source>
        <strain evidence="2">GVMAG-M-3300020192-26</strain>
    </source>
</reference>
<dbReference type="EMBL" id="MN739367">
    <property type="protein sequence ID" value="QHT01247.1"/>
    <property type="molecule type" value="Genomic_DNA"/>
</dbReference>